<feature type="compositionally biased region" description="Polar residues" evidence="8">
    <location>
        <begin position="318"/>
        <end position="336"/>
    </location>
</feature>
<evidence type="ECO:0000256" key="6">
    <source>
        <dbReference type="ARBA" id="ARBA00023163"/>
    </source>
</evidence>
<keyword evidence="3" id="KW-0863">Zinc-finger</keyword>
<keyword evidence="11" id="KW-1185">Reference proteome</keyword>
<dbReference type="Pfam" id="PF13919">
    <property type="entry name" value="ASXH"/>
    <property type="match status" value="1"/>
</dbReference>
<dbReference type="EMBL" id="KV878600">
    <property type="protein sequence ID" value="OJJ52693.1"/>
    <property type="molecule type" value="Genomic_DNA"/>
</dbReference>
<keyword evidence="6" id="KW-0804">Transcription</keyword>
<organism evidence="10 11">
    <name type="scientific">Aspergillus sydowii CBS 593.65</name>
    <dbReference type="NCBI Taxonomy" id="1036612"/>
    <lineage>
        <taxon>Eukaryota</taxon>
        <taxon>Fungi</taxon>
        <taxon>Dikarya</taxon>
        <taxon>Ascomycota</taxon>
        <taxon>Pezizomycotina</taxon>
        <taxon>Eurotiomycetes</taxon>
        <taxon>Eurotiomycetidae</taxon>
        <taxon>Eurotiales</taxon>
        <taxon>Aspergillaceae</taxon>
        <taxon>Aspergillus</taxon>
        <taxon>Aspergillus subgen. Nidulantes</taxon>
    </lineage>
</organism>
<comment type="subcellular location">
    <subcellularLocation>
        <location evidence="1">Nucleus</location>
    </subcellularLocation>
</comment>
<feature type="region of interest" description="Disordered" evidence="8">
    <location>
        <begin position="251"/>
        <end position="290"/>
    </location>
</feature>
<name>A0A1L9T060_9EURO</name>
<dbReference type="InterPro" id="IPR028020">
    <property type="entry name" value="ASX_DEUBAD_dom"/>
</dbReference>
<feature type="compositionally biased region" description="Low complexity" evidence="8">
    <location>
        <begin position="306"/>
        <end position="317"/>
    </location>
</feature>
<evidence type="ECO:0000313" key="11">
    <source>
        <dbReference type="Proteomes" id="UP000184356"/>
    </source>
</evidence>
<evidence type="ECO:0000259" key="9">
    <source>
        <dbReference type="PROSITE" id="PS51916"/>
    </source>
</evidence>
<feature type="compositionally biased region" description="Basic and acidic residues" evidence="8">
    <location>
        <begin position="15"/>
        <end position="24"/>
    </location>
</feature>
<reference evidence="11" key="1">
    <citation type="journal article" date="2017" name="Genome Biol.">
        <title>Comparative genomics reveals high biological diversity and specific adaptations in the industrially and medically important fungal genus Aspergillus.</title>
        <authorList>
            <person name="de Vries R.P."/>
            <person name="Riley R."/>
            <person name="Wiebenga A."/>
            <person name="Aguilar-Osorio G."/>
            <person name="Amillis S."/>
            <person name="Uchima C.A."/>
            <person name="Anderluh G."/>
            <person name="Asadollahi M."/>
            <person name="Askin M."/>
            <person name="Barry K."/>
            <person name="Battaglia E."/>
            <person name="Bayram O."/>
            <person name="Benocci T."/>
            <person name="Braus-Stromeyer S.A."/>
            <person name="Caldana C."/>
            <person name="Canovas D."/>
            <person name="Cerqueira G.C."/>
            <person name="Chen F."/>
            <person name="Chen W."/>
            <person name="Choi C."/>
            <person name="Clum A."/>
            <person name="Dos Santos R.A."/>
            <person name="Damasio A.R."/>
            <person name="Diallinas G."/>
            <person name="Emri T."/>
            <person name="Fekete E."/>
            <person name="Flipphi M."/>
            <person name="Freyberg S."/>
            <person name="Gallo A."/>
            <person name="Gournas C."/>
            <person name="Habgood R."/>
            <person name="Hainaut M."/>
            <person name="Harispe M.L."/>
            <person name="Henrissat B."/>
            <person name="Hilden K.S."/>
            <person name="Hope R."/>
            <person name="Hossain A."/>
            <person name="Karabika E."/>
            <person name="Karaffa L."/>
            <person name="Karanyi Z."/>
            <person name="Krasevec N."/>
            <person name="Kuo A."/>
            <person name="Kusch H."/>
            <person name="LaButti K."/>
            <person name="Lagendijk E.L."/>
            <person name="Lapidus A."/>
            <person name="Levasseur A."/>
            <person name="Lindquist E."/>
            <person name="Lipzen A."/>
            <person name="Logrieco A.F."/>
            <person name="MacCabe A."/>
            <person name="Maekelae M.R."/>
            <person name="Malavazi I."/>
            <person name="Melin P."/>
            <person name="Meyer V."/>
            <person name="Mielnichuk N."/>
            <person name="Miskei M."/>
            <person name="Molnar A.P."/>
            <person name="Mule G."/>
            <person name="Ngan C.Y."/>
            <person name="Orejas M."/>
            <person name="Orosz E."/>
            <person name="Ouedraogo J.P."/>
            <person name="Overkamp K.M."/>
            <person name="Park H.-S."/>
            <person name="Perrone G."/>
            <person name="Piumi F."/>
            <person name="Punt P.J."/>
            <person name="Ram A.F."/>
            <person name="Ramon A."/>
            <person name="Rauscher S."/>
            <person name="Record E."/>
            <person name="Riano-Pachon D.M."/>
            <person name="Robert V."/>
            <person name="Roehrig J."/>
            <person name="Ruller R."/>
            <person name="Salamov A."/>
            <person name="Salih N.S."/>
            <person name="Samson R.A."/>
            <person name="Sandor E."/>
            <person name="Sanguinetti M."/>
            <person name="Schuetze T."/>
            <person name="Sepcic K."/>
            <person name="Shelest E."/>
            <person name="Sherlock G."/>
            <person name="Sophianopoulou V."/>
            <person name="Squina F.M."/>
            <person name="Sun H."/>
            <person name="Susca A."/>
            <person name="Todd R.B."/>
            <person name="Tsang A."/>
            <person name="Unkles S.E."/>
            <person name="van de Wiele N."/>
            <person name="van Rossen-Uffink D."/>
            <person name="Oliveira J.V."/>
            <person name="Vesth T.C."/>
            <person name="Visser J."/>
            <person name="Yu J.-H."/>
            <person name="Zhou M."/>
            <person name="Andersen M.R."/>
            <person name="Archer D.B."/>
            <person name="Baker S.E."/>
            <person name="Benoit I."/>
            <person name="Brakhage A.A."/>
            <person name="Braus G.H."/>
            <person name="Fischer R."/>
            <person name="Frisvad J.C."/>
            <person name="Goldman G.H."/>
            <person name="Houbraken J."/>
            <person name="Oakley B."/>
            <person name="Pocsi I."/>
            <person name="Scazzocchio C."/>
            <person name="Seiboth B."/>
            <person name="vanKuyk P.A."/>
            <person name="Wortman J."/>
            <person name="Dyer P.S."/>
            <person name="Grigoriev I.V."/>
        </authorList>
    </citation>
    <scope>NUCLEOTIDE SEQUENCE [LARGE SCALE GENOMIC DNA]</scope>
    <source>
        <strain evidence="11">CBS 593.65</strain>
    </source>
</reference>
<evidence type="ECO:0000256" key="4">
    <source>
        <dbReference type="ARBA" id="ARBA00022833"/>
    </source>
</evidence>
<keyword evidence="4" id="KW-0862">Zinc</keyword>
<dbReference type="GO" id="GO:0008270">
    <property type="term" value="F:zinc ion binding"/>
    <property type="evidence" value="ECO:0007669"/>
    <property type="project" value="UniProtKB-KW"/>
</dbReference>
<dbReference type="GeneID" id="63761588"/>
<gene>
    <name evidence="10" type="ORF">ASPSYDRAFT_37213</name>
</gene>
<dbReference type="AlphaFoldDB" id="A0A1L9T060"/>
<evidence type="ECO:0000256" key="7">
    <source>
        <dbReference type="ARBA" id="ARBA00023242"/>
    </source>
</evidence>
<evidence type="ECO:0000256" key="1">
    <source>
        <dbReference type="ARBA" id="ARBA00004123"/>
    </source>
</evidence>
<evidence type="ECO:0000256" key="5">
    <source>
        <dbReference type="ARBA" id="ARBA00023015"/>
    </source>
</evidence>
<dbReference type="Proteomes" id="UP000184356">
    <property type="component" value="Unassembled WGS sequence"/>
</dbReference>
<sequence length="438" mass="49370">MDSTNPKPKRTPRRAAKDRFEEEKLMTSDKSQLIDIDLVKLLALPEAWNCLEEDEKREILNLLPSDTHPNPFSRPDDPDSKISPLPNDFLRYDNNWRDGIRHFQLDLQNGRYDPQWTRDAEQAVRDRAAGKFDKFKEQEFEEFWGQKQKMDKYIPAGESSRVKLGTLIEQGVIRKGDIWKWSRNFGRRPKVLVEKEAKIIDINGAQLTFMVPAGQRVFLKTPATPAAHEPVTGGKPETDPSTLVASSFDGAATIDTEPGPSRKRSAEPEAEVTTTKRQRGRTRKQEATTVEEKACKISVEIVNTVSKSETTSSLSDSNVNLEPSAESQDGESQPVQQVPEDIKPVDVQPLQSAPELNGEKPVGVEPLQSTPELNGESDEVIIPNIQGPTALTQKMLEVDGRITNATNGNAWKELRCYRDNQDMGTLWEVRQAWFVKKN</sequence>
<evidence type="ECO:0000256" key="8">
    <source>
        <dbReference type="SAM" id="MobiDB-lite"/>
    </source>
</evidence>
<feature type="region of interest" description="Disordered" evidence="8">
    <location>
        <begin position="225"/>
        <end position="244"/>
    </location>
</feature>
<dbReference type="RefSeq" id="XP_040696499.1">
    <property type="nucleotide sequence ID" value="XM_040845515.1"/>
</dbReference>
<proteinExistence type="predicted"/>
<protein>
    <recommendedName>
        <fullName evidence="9">DEUBAD domain-containing protein</fullName>
    </recommendedName>
</protein>
<feature type="region of interest" description="Disordered" evidence="8">
    <location>
        <begin position="306"/>
        <end position="337"/>
    </location>
</feature>
<dbReference type="InterPro" id="IPR044867">
    <property type="entry name" value="DEUBAD_dom"/>
</dbReference>
<feature type="domain" description="DEUBAD" evidence="9">
    <location>
        <begin position="29"/>
        <end position="149"/>
    </location>
</feature>
<dbReference type="VEuPathDB" id="FungiDB:ASPSYDRAFT_37213"/>
<evidence type="ECO:0000313" key="10">
    <source>
        <dbReference type="EMBL" id="OJJ52693.1"/>
    </source>
</evidence>
<dbReference type="OrthoDB" id="2289918at2759"/>
<keyword evidence="7" id="KW-0539">Nucleus</keyword>
<dbReference type="PROSITE" id="PS51916">
    <property type="entry name" value="DEUBAD"/>
    <property type="match status" value="1"/>
</dbReference>
<evidence type="ECO:0000256" key="2">
    <source>
        <dbReference type="ARBA" id="ARBA00022723"/>
    </source>
</evidence>
<evidence type="ECO:0000256" key="3">
    <source>
        <dbReference type="ARBA" id="ARBA00022771"/>
    </source>
</evidence>
<feature type="region of interest" description="Disordered" evidence="8">
    <location>
        <begin position="62"/>
        <end position="85"/>
    </location>
</feature>
<keyword evidence="5" id="KW-0805">Transcription regulation</keyword>
<feature type="region of interest" description="Disordered" evidence="8">
    <location>
        <begin position="1"/>
        <end position="24"/>
    </location>
</feature>
<dbReference type="GO" id="GO:0005634">
    <property type="term" value="C:nucleus"/>
    <property type="evidence" value="ECO:0007669"/>
    <property type="project" value="UniProtKB-SubCell"/>
</dbReference>
<accession>A0A1L9T060</accession>
<dbReference type="STRING" id="1036612.A0A1L9T060"/>
<keyword evidence="2" id="KW-0479">Metal-binding</keyword>